<dbReference type="AlphaFoldDB" id="A0A2I0IHQ2"/>
<dbReference type="Proteomes" id="UP000233551">
    <property type="component" value="Unassembled WGS sequence"/>
</dbReference>
<evidence type="ECO:0000313" key="5">
    <source>
        <dbReference type="Proteomes" id="UP000233551"/>
    </source>
</evidence>
<dbReference type="PANTHER" id="PTHR45093">
    <property type="entry name" value="TRANSCRIPTION ACTIVATOR MSS11"/>
    <property type="match status" value="1"/>
</dbReference>
<feature type="compositionally biased region" description="Polar residues" evidence="3">
    <location>
        <begin position="12"/>
        <end position="27"/>
    </location>
</feature>
<comment type="subcellular location">
    <subcellularLocation>
        <location evidence="1">Nucleus</location>
    </subcellularLocation>
</comment>
<feature type="compositionally biased region" description="Polar residues" evidence="3">
    <location>
        <begin position="92"/>
        <end position="104"/>
    </location>
</feature>
<name>A0A2I0IHQ2_PUNGR</name>
<dbReference type="STRING" id="22663.A0A2I0IHQ2"/>
<organism evidence="4 5">
    <name type="scientific">Punica granatum</name>
    <name type="common">Pomegranate</name>
    <dbReference type="NCBI Taxonomy" id="22663"/>
    <lineage>
        <taxon>Eukaryota</taxon>
        <taxon>Viridiplantae</taxon>
        <taxon>Streptophyta</taxon>
        <taxon>Embryophyta</taxon>
        <taxon>Tracheophyta</taxon>
        <taxon>Spermatophyta</taxon>
        <taxon>Magnoliopsida</taxon>
        <taxon>eudicotyledons</taxon>
        <taxon>Gunneridae</taxon>
        <taxon>Pentapetalae</taxon>
        <taxon>rosids</taxon>
        <taxon>malvids</taxon>
        <taxon>Myrtales</taxon>
        <taxon>Lythraceae</taxon>
        <taxon>Punica</taxon>
    </lineage>
</organism>
<dbReference type="EMBL" id="PGOL01003036">
    <property type="protein sequence ID" value="PKI43551.1"/>
    <property type="molecule type" value="Genomic_DNA"/>
</dbReference>
<evidence type="ECO:0000313" key="4">
    <source>
        <dbReference type="EMBL" id="PKI43551.1"/>
    </source>
</evidence>
<proteinExistence type="predicted"/>
<comment type="caution">
    <text evidence="4">The sequence shown here is derived from an EMBL/GenBank/DDBJ whole genome shotgun (WGS) entry which is preliminary data.</text>
</comment>
<accession>A0A2I0IHQ2</accession>
<evidence type="ECO:0000256" key="2">
    <source>
        <dbReference type="ARBA" id="ARBA00023242"/>
    </source>
</evidence>
<evidence type="ECO:0000256" key="1">
    <source>
        <dbReference type="ARBA" id="ARBA00004123"/>
    </source>
</evidence>
<feature type="non-terminal residue" evidence="4">
    <location>
        <position position="104"/>
    </location>
</feature>
<feature type="compositionally biased region" description="Low complexity" evidence="3">
    <location>
        <begin position="40"/>
        <end position="68"/>
    </location>
</feature>
<gene>
    <name evidence="4" type="ORF">CRG98_036043</name>
</gene>
<sequence>MGGAGSVVMDGSMSNSFRGNDQVSKNQTGRKRKQPVSSSGPANSTGTANTTGPSPSSAPSTPSTHTPGDVISMPALPHSGSSSKPLMMFSTDGPSTLTSPSNQL</sequence>
<protein>
    <submittedName>
        <fullName evidence="4">Uncharacterized protein</fullName>
    </submittedName>
</protein>
<dbReference type="GO" id="GO:0005634">
    <property type="term" value="C:nucleus"/>
    <property type="evidence" value="ECO:0007669"/>
    <property type="project" value="UniProtKB-SubCell"/>
</dbReference>
<evidence type="ECO:0000256" key="3">
    <source>
        <dbReference type="SAM" id="MobiDB-lite"/>
    </source>
</evidence>
<reference evidence="4 5" key="1">
    <citation type="submission" date="2017-11" db="EMBL/GenBank/DDBJ databases">
        <title>De-novo sequencing of pomegranate (Punica granatum L.) genome.</title>
        <authorList>
            <person name="Akparov Z."/>
            <person name="Amiraslanov A."/>
            <person name="Hajiyeva S."/>
            <person name="Abbasov M."/>
            <person name="Kaur K."/>
            <person name="Hamwieh A."/>
            <person name="Solovyev V."/>
            <person name="Salamov A."/>
            <person name="Braich B."/>
            <person name="Kosarev P."/>
            <person name="Mahmoud A."/>
            <person name="Hajiyev E."/>
            <person name="Babayeva S."/>
            <person name="Izzatullayeva V."/>
            <person name="Mammadov A."/>
            <person name="Mammadov A."/>
            <person name="Sharifova S."/>
            <person name="Ojaghi J."/>
            <person name="Eynullazada K."/>
            <person name="Bayramov B."/>
            <person name="Abdulazimova A."/>
            <person name="Shahmuradov I."/>
        </authorList>
    </citation>
    <scope>NUCLEOTIDE SEQUENCE [LARGE SCALE GENOMIC DNA]</scope>
    <source>
        <strain evidence="5">cv. AG2017</strain>
        <tissue evidence="4">Leaf</tissue>
    </source>
</reference>
<dbReference type="PANTHER" id="PTHR45093:SF2">
    <property type="entry name" value="LISH DOMAIN-CONTAINING PROTEIN"/>
    <property type="match status" value="1"/>
</dbReference>
<feature type="region of interest" description="Disordered" evidence="3">
    <location>
        <begin position="1"/>
        <end position="104"/>
    </location>
</feature>
<keyword evidence="2" id="KW-0539">Nucleus</keyword>
<keyword evidence="5" id="KW-1185">Reference proteome</keyword>